<protein>
    <submittedName>
        <fullName evidence="2">Translin-associated factor X-interacting protein 1</fullName>
    </submittedName>
</protein>
<gene>
    <name evidence="2" type="primary">TSNAXIP1</name>
    <name evidence="2" type="ORF">L345_12437</name>
</gene>
<dbReference type="Proteomes" id="UP000018936">
    <property type="component" value="Unassembled WGS sequence"/>
</dbReference>
<name>V8NIL2_OPHHA</name>
<proteinExistence type="predicted"/>
<keyword evidence="1" id="KW-0175">Coiled coil</keyword>
<feature type="coiled-coil region" evidence="1">
    <location>
        <begin position="136"/>
        <end position="163"/>
    </location>
</feature>
<feature type="non-terminal residue" evidence="2">
    <location>
        <position position="1"/>
    </location>
</feature>
<evidence type="ECO:0000313" key="3">
    <source>
        <dbReference type="Proteomes" id="UP000018936"/>
    </source>
</evidence>
<organism evidence="2 3">
    <name type="scientific">Ophiophagus hannah</name>
    <name type="common">King cobra</name>
    <name type="synonym">Naja hannah</name>
    <dbReference type="NCBI Taxonomy" id="8665"/>
    <lineage>
        <taxon>Eukaryota</taxon>
        <taxon>Metazoa</taxon>
        <taxon>Chordata</taxon>
        <taxon>Craniata</taxon>
        <taxon>Vertebrata</taxon>
        <taxon>Euteleostomi</taxon>
        <taxon>Lepidosauria</taxon>
        <taxon>Squamata</taxon>
        <taxon>Bifurcata</taxon>
        <taxon>Unidentata</taxon>
        <taxon>Episquamata</taxon>
        <taxon>Toxicofera</taxon>
        <taxon>Serpentes</taxon>
        <taxon>Colubroidea</taxon>
        <taxon>Elapidae</taxon>
        <taxon>Elapinae</taxon>
        <taxon>Ophiophagus</taxon>
    </lineage>
</organism>
<dbReference type="OrthoDB" id="261426at2759"/>
<feature type="non-terminal residue" evidence="2">
    <location>
        <position position="187"/>
    </location>
</feature>
<accession>V8NIL2</accession>
<evidence type="ECO:0000256" key="1">
    <source>
        <dbReference type="SAM" id="Coils"/>
    </source>
</evidence>
<dbReference type="EMBL" id="AZIM01003636">
    <property type="protein sequence ID" value="ETE61806.1"/>
    <property type="molecule type" value="Genomic_DNA"/>
</dbReference>
<comment type="caution">
    <text evidence="2">The sequence shown here is derived from an EMBL/GenBank/DDBJ whole genome shotgun (WGS) entry which is preliminary data.</text>
</comment>
<keyword evidence="3" id="KW-1185">Reference proteome</keyword>
<reference evidence="2 3" key="1">
    <citation type="journal article" date="2013" name="Proc. Natl. Acad. Sci. U.S.A.">
        <title>The king cobra genome reveals dynamic gene evolution and adaptation in the snake venom system.</title>
        <authorList>
            <person name="Vonk F.J."/>
            <person name="Casewell N.R."/>
            <person name="Henkel C.V."/>
            <person name="Heimberg A.M."/>
            <person name="Jansen H.J."/>
            <person name="McCleary R.J."/>
            <person name="Kerkkamp H.M."/>
            <person name="Vos R.A."/>
            <person name="Guerreiro I."/>
            <person name="Calvete J.J."/>
            <person name="Wuster W."/>
            <person name="Woods A.E."/>
            <person name="Logan J.M."/>
            <person name="Harrison R.A."/>
            <person name="Castoe T.A."/>
            <person name="de Koning A.P."/>
            <person name="Pollock D.D."/>
            <person name="Yandell M."/>
            <person name="Calderon D."/>
            <person name="Renjifo C."/>
            <person name="Currier R.B."/>
            <person name="Salgado D."/>
            <person name="Pla D."/>
            <person name="Sanz L."/>
            <person name="Hyder A.S."/>
            <person name="Ribeiro J.M."/>
            <person name="Arntzen J.W."/>
            <person name="van den Thillart G.E."/>
            <person name="Boetzer M."/>
            <person name="Pirovano W."/>
            <person name="Dirks R.P."/>
            <person name="Spaink H.P."/>
            <person name="Duboule D."/>
            <person name="McGlinn E."/>
            <person name="Kini R.M."/>
            <person name="Richardson M.K."/>
        </authorList>
    </citation>
    <scope>NUCLEOTIDE SEQUENCE</scope>
    <source>
        <tissue evidence="2">Blood</tissue>
    </source>
</reference>
<sequence length="187" mass="22061">MRLCLPLAHLQEKICTLESVNGVLVTASDQCTQQILAFQQQEKIEIAKLKEERLYLLKLIDKMKEEKCSLETQAKKQDKKRGTWSNSRGICDCNDQAGRNQVAKLRKTLAEEYLRYLNECDARKLLLLDLNEIRDFELQEQKYNDLANKLSTLQKDFDDLRDEYEIMLDIHKQVAEDRDRYFNDLIN</sequence>
<dbReference type="AlphaFoldDB" id="V8NIL2"/>
<evidence type="ECO:0000313" key="2">
    <source>
        <dbReference type="EMBL" id="ETE61806.1"/>
    </source>
</evidence>